<dbReference type="SUPFAM" id="SSF52540">
    <property type="entry name" value="P-loop containing nucleoside triphosphate hydrolases"/>
    <property type="match status" value="1"/>
</dbReference>
<dbReference type="InterPro" id="IPR027417">
    <property type="entry name" value="P-loop_NTPase"/>
</dbReference>
<feature type="compositionally biased region" description="Basic and acidic residues" evidence="1">
    <location>
        <begin position="59"/>
        <end position="78"/>
    </location>
</feature>
<dbReference type="InterPro" id="IPR015330">
    <property type="entry name" value="DNA_primase/pol_bifunc_N"/>
</dbReference>
<organism evidence="2 3">
    <name type="scientific">Mycolicibacterium duvalii</name>
    <dbReference type="NCBI Taxonomy" id="39688"/>
    <lineage>
        <taxon>Bacteria</taxon>
        <taxon>Bacillati</taxon>
        <taxon>Actinomycetota</taxon>
        <taxon>Actinomycetes</taxon>
        <taxon>Mycobacteriales</taxon>
        <taxon>Mycobacteriaceae</taxon>
        <taxon>Mycolicibacterium</taxon>
    </lineage>
</organism>
<dbReference type="AlphaFoldDB" id="A0A7I7JVG6"/>
<evidence type="ECO:0000313" key="3">
    <source>
        <dbReference type="Proteomes" id="UP000467006"/>
    </source>
</evidence>
<dbReference type="SMART" id="SM00943">
    <property type="entry name" value="Prim-Pol"/>
    <property type="match status" value="1"/>
</dbReference>
<dbReference type="SUPFAM" id="SSF56747">
    <property type="entry name" value="Prim-pol domain"/>
    <property type="match status" value="1"/>
</dbReference>
<sequence length="804" mass="85564">MNESSAHAELTAVLSDAPEATDHEAVRKYIHRLVEVGLAVMLVWPGSKTPADMRSPQRKHADDEAAQEEARAAGRRDWQKVKSPAGLALATTNVDTLDGYLKRYIKTLVRRYPGGGVPVNLAVEVGSSGLVVVDCDTAGQVSAFLGDAEADPSTAPTVRSPGQLGPDGTMVHSDGGHYWFTVPDGVGLPNCPGAMTLGAGGDAYSVLWDRRYVLIPPSVRAEGAYTATGKVCELPPWLADRIAAHTAARVERAAHRAEHITGGSDKVAQWGASVTWTGILEGTDWTNTGKVDGCGCDVWTAPGPHASPKSATAHELGCSLKDSDDPCLHIWTDHDIEPFGAMVAQWGAHLTRLRAVAAIHYDNDMGVAMADLSDAYDDLAVDLPADFGKSDTGGQAIDASGDGETGNTSGARSLRVTWAASIEPEPVDWLWVDISATNTGLAAGPNPYTATDIACVATRCDWSPPEVETDGRIPCGMVTIAAGREGSGKSSFGIWLTAHITRGTLPGSYYGTPRKVFYLATEDSWKHTLVPRLMAAGADLSLVARIEVITHEVASVTLSLPDDIGLLNAAITEHDVALVVIDPLMSTLNGKLSANDSREVRTALEPLAAMADKTRAAVVAIAHFNKATGLDSLSRITGSGAFKDVARAGMVFGNDGEDRVFTQPKNSVGRSDLPSLKYTIQQEIIETPNGRMATGKFVFTGLAERTVDEAMADERRGGRQGRRSEVAEFLIDYISEHADEHTGEVDAAEVIAAGKGKGFTENQIGHARRRCRDPKIGTRSEGFGKDKRHLWKLTGADWCTPPQG</sequence>
<dbReference type="RefSeq" id="WP_098005202.1">
    <property type="nucleotide sequence ID" value="NZ_AP022563.1"/>
</dbReference>
<proteinExistence type="predicted"/>
<name>A0A7I7JVG6_9MYCO</name>
<keyword evidence="3" id="KW-1185">Reference proteome</keyword>
<evidence type="ECO:0000313" key="2">
    <source>
        <dbReference type="EMBL" id="BBX15234.1"/>
    </source>
</evidence>
<dbReference type="OrthoDB" id="4412965at2"/>
<dbReference type="KEGG" id="mdu:MDUV_00940"/>
<dbReference type="Pfam" id="PF09250">
    <property type="entry name" value="Prim-Pol"/>
    <property type="match status" value="1"/>
</dbReference>
<feature type="region of interest" description="Disordered" evidence="1">
    <location>
        <begin position="49"/>
        <end position="78"/>
    </location>
</feature>
<dbReference type="Pfam" id="PF13481">
    <property type="entry name" value="AAA_25"/>
    <property type="match status" value="1"/>
</dbReference>
<protein>
    <submittedName>
        <fullName evidence="2">Uncharacterized protein</fullName>
    </submittedName>
</protein>
<reference evidence="2 3" key="1">
    <citation type="journal article" date="2019" name="Emerg. Microbes Infect.">
        <title>Comprehensive subspecies identification of 175 nontuberculous mycobacteria species based on 7547 genomic profiles.</title>
        <authorList>
            <person name="Matsumoto Y."/>
            <person name="Kinjo T."/>
            <person name="Motooka D."/>
            <person name="Nabeya D."/>
            <person name="Jung N."/>
            <person name="Uechi K."/>
            <person name="Horii T."/>
            <person name="Iida T."/>
            <person name="Fujita J."/>
            <person name="Nakamura S."/>
        </authorList>
    </citation>
    <scope>NUCLEOTIDE SEQUENCE [LARGE SCALE GENOMIC DNA]</scope>
    <source>
        <strain evidence="2 3">JCM 6396</strain>
    </source>
</reference>
<dbReference type="EMBL" id="AP022563">
    <property type="protein sequence ID" value="BBX15234.1"/>
    <property type="molecule type" value="Genomic_DNA"/>
</dbReference>
<accession>A0A7I7JVG6</accession>
<evidence type="ECO:0000256" key="1">
    <source>
        <dbReference type="SAM" id="MobiDB-lite"/>
    </source>
</evidence>
<dbReference type="Gene3D" id="3.40.50.300">
    <property type="entry name" value="P-loop containing nucleotide triphosphate hydrolases"/>
    <property type="match status" value="1"/>
</dbReference>
<gene>
    <name evidence="2" type="ORF">MDUV_00940</name>
</gene>
<dbReference type="Proteomes" id="UP000467006">
    <property type="component" value="Chromosome"/>
</dbReference>